<reference evidence="7" key="1">
    <citation type="submission" date="2017-10" db="EMBL/GenBank/DDBJ databases">
        <authorList>
            <person name="Toshchakov S.V."/>
            <person name="Goeva M.A."/>
        </authorList>
    </citation>
    <scope>NUCLEOTIDE SEQUENCE [LARGE SCALE GENOMIC DNA]</scope>
    <source>
        <strain evidence="7">JR1/69-1-13</strain>
    </source>
</reference>
<dbReference type="Gene3D" id="3.40.50.2300">
    <property type="match status" value="1"/>
</dbReference>
<dbReference type="GO" id="GO:0000156">
    <property type="term" value="F:phosphorelay response regulator activity"/>
    <property type="evidence" value="ECO:0007669"/>
    <property type="project" value="TreeGrafter"/>
</dbReference>
<dbReference type="OrthoDB" id="7060229at2"/>
<name>A0A2U1V4Z5_9PROT</name>
<dbReference type="PANTHER" id="PTHR48111">
    <property type="entry name" value="REGULATOR OF RPOS"/>
    <property type="match status" value="1"/>
</dbReference>
<keyword evidence="1 4" id="KW-0597">Phosphoprotein</keyword>
<evidence type="ECO:0000259" key="5">
    <source>
        <dbReference type="PROSITE" id="PS50110"/>
    </source>
</evidence>
<dbReference type="InterPro" id="IPR011006">
    <property type="entry name" value="CheY-like_superfamily"/>
</dbReference>
<proteinExistence type="predicted"/>
<dbReference type="SUPFAM" id="SSF52172">
    <property type="entry name" value="CheY-like"/>
    <property type="match status" value="1"/>
</dbReference>
<protein>
    <submittedName>
        <fullName evidence="6">Response regulator</fullName>
    </submittedName>
</protein>
<keyword evidence="3" id="KW-0238">DNA-binding</keyword>
<evidence type="ECO:0000313" key="7">
    <source>
        <dbReference type="Proteomes" id="UP000245048"/>
    </source>
</evidence>
<gene>
    <name evidence="6" type="ORF">CR165_10425</name>
</gene>
<dbReference type="GO" id="GO:0000976">
    <property type="term" value="F:transcription cis-regulatory region binding"/>
    <property type="evidence" value="ECO:0007669"/>
    <property type="project" value="TreeGrafter"/>
</dbReference>
<accession>A0A2U1V4Z5</accession>
<evidence type="ECO:0000256" key="1">
    <source>
        <dbReference type="ARBA" id="ARBA00022553"/>
    </source>
</evidence>
<evidence type="ECO:0000256" key="2">
    <source>
        <dbReference type="ARBA" id="ARBA00023012"/>
    </source>
</evidence>
<evidence type="ECO:0000256" key="4">
    <source>
        <dbReference type="PROSITE-ProRule" id="PRU00169"/>
    </source>
</evidence>
<dbReference type="Proteomes" id="UP000245048">
    <property type="component" value="Unassembled WGS sequence"/>
</dbReference>
<dbReference type="EMBL" id="PDOA01000005">
    <property type="protein sequence ID" value="PWC28998.1"/>
    <property type="molecule type" value="Genomic_DNA"/>
</dbReference>
<dbReference type="InterPro" id="IPR001789">
    <property type="entry name" value="Sig_transdc_resp-reg_receiver"/>
</dbReference>
<sequence length="142" mass="15038">MRILLVEDEVLIAMVLGEALETADHEVMGPAATLAEALALCEGARPDLALLDINLRDGSSGVELACILRKRWGILSVFVSGQILEARRAKDIALGAIGKPYETGTVLRTIEMVRAMMDGEPPTGIPVGLELFGAARPGPTAF</sequence>
<dbReference type="PROSITE" id="PS50110">
    <property type="entry name" value="RESPONSE_REGULATORY"/>
    <property type="match status" value="1"/>
</dbReference>
<comment type="caution">
    <text evidence="6">The sequence shown here is derived from an EMBL/GenBank/DDBJ whole genome shotgun (WGS) entry which is preliminary data.</text>
</comment>
<dbReference type="GO" id="GO:0005829">
    <property type="term" value="C:cytosol"/>
    <property type="evidence" value="ECO:0007669"/>
    <property type="project" value="TreeGrafter"/>
</dbReference>
<dbReference type="SMART" id="SM00448">
    <property type="entry name" value="REC"/>
    <property type="match status" value="1"/>
</dbReference>
<dbReference type="GO" id="GO:0006355">
    <property type="term" value="P:regulation of DNA-templated transcription"/>
    <property type="evidence" value="ECO:0007669"/>
    <property type="project" value="TreeGrafter"/>
</dbReference>
<dbReference type="AlphaFoldDB" id="A0A2U1V4Z5"/>
<dbReference type="PANTHER" id="PTHR48111:SF40">
    <property type="entry name" value="PHOSPHATE REGULON TRANSCRIPTIONAL REGULATORY PROTEIN PHOB"/>
    <property type="match status" value="1"/>
</dbReference>
<organism evidence="6 7">
    <name type="scientific">Teichococcus aestuarii</name>
    <dbReference type="NCBI Taxonomy" id="568898"/>
    <lineage>
        <taxon>Bacteria</taxon>
        <taxon>Pseudomonadati</taxon>
        <taxon>Pseudomonadota</taxon>
        <taxon>Alphaproteobacteria</taxon>
        <taxon>Acetobacterales</taxon>
        <taxon>Roseomonadaceae</taxon>
        <taxon>Roseomonas</taxon>
    </lineage>
</organism>
<dbReference type="Pfam" id="PF00072">
    <property type="entry name" value="Response_reg"/>
    <property type="match status" value="1"/>
</dbReference>
<dbReference type="InterPro" id="IPR039420">
    <property type="entry name" value="WalR-like"/>
</dbReference>
<dbReference type="GO" id="GO:0032993">
    <property type="term" value="C:protein-DNA complex"/>
    <property type="evidence" value="ECO:0007669"/>
    <property type="project" value="TreeGrafter"/>
</dbReference>
<keyword evidence="2" id="KW-0902">Two-component regulatory system</keyword>
<feature type="modified residue" description="4-aspartylphosphate" evidence="4">
    <location>
        <position position="52"/>
    </location>
</feature>
<keyword evidence="7" id="KW-1185">Reference proteome</keyword>
<feature type="domain" description="Response regulatory" evidence="5">
    <location>
        <begin position="2"/>
        <end position="114"/>
    </location>
</feature>
<evidence type="ECO:0000313" key="6">
    <source>
        <dbReference type="EMBL" id="PWC28998.1"/>
    </source>
</evidence>
<dbReference type="RefSeq" id="WP_109516916.1">
    <property type="nucleotide sequence ID" value="NZ_JBHSCH010000046.1"/>
</dbReference>
<evidence type="ECO:0000256" key="3">
    <source>
        <dbReference type="ARBA" id="ARBA00023125"/>
    </source>
</evidence>